<name>A0AAE0DFB3_9LECA</name>
<evidence type="ECO:0000256" key="1">
    <source>
        <dbReference type="SAM" id="Phobius"/>
    </source>
</evidence>
<proteinExistence type="predicted"/>
<evidence type="ECO:0000259" key="2">
    <source>
        <dbReference type="Pfam" id="PF26127"/>
    </source>
</evidence>
<dbReference type="GO" id="GO:0009277">
    <property type="term" value="C:fungal-type cell wall"/>
    <property type="evidence" value="ECO:0007669"/>
    <property type="project" value="TreeGrafter"/>
</dbReference>
<gene>
    <name evidence="3" type="ORF">OEA41_010628</name>
</gene>
<sequence length="152" mass="17285">MASASDAFFFALNFDIEGSVPTVTWSFRACVIQGSQQLYVVALWFWGSQLTNLTLNDVVTSQLVTYGPALTGIAIPLALLLWSIGLILYLGLPDYYRQKPGQIPSFYKPVTCRKIVLWFFVTVLIQNYWLSVPYGCNWRYLFDTQHAPAWSI</sequence>
<reference evidence="3" key="1">
    <citation type="submission" date="2022-11" db="EMBL/GenBank/DDBJ databases">
        <title>Chromosomal genome sequence assembly and mating type (MAT) locus characterization of the leprose asexual lichenized fungus Lepraria neglecta (Nyl.) Erichsen.</title>
        <authorList>
            <person name="Allen J.L."/>
            <person name="Pfeffer B."/>
        </authorList>
    </citation>
    <scope>NUCLEOTIDE SEQUENCE</scope>
    <source>
        <strain evidence="3">Allen 5258</strain>
    </source>
</reference>
<keyword evidence="1" id="KW-0472">Membrane</keyword>
<feature type="domain" description="Cell wall alpha-1,3-glucan synthase Mok11-14/Ags1-like transmembrane" evidence="2">
    <location>
        <begin position="1"/>
        <end position="152"/>
    </location>
</feature>
<keyword evidence="1" id="KW-0812">Transmembrane</keyword>
<comment type="caution">
    <text evidence="3">The sequence shown here is derived from an EMBL/GenBank/DDBJ whole genome shotgun (WGS) entry which is preliminary data.</text>
</comment>
<organism evidence="3 4">
    <name type="scientific">Lepraria neglecta</name>
    <dbReference type="NCBI Taxonomy" id="209136"/>
    <lineage>
        <taxon>Eukaryota</taxon>
        <taxon>Fungi</taxon>
        <taxon>Dikarya</taxon>
        <taxon>Ascomycota</taxon>
        <taxon>Pezizomycotina</taxon>
        <taxon>Lecanoromycetes</taxon>
        <taxon>OSLEUM clade</taxon>
        <taxon>Lecanoromycetidae</taxon>
        <taxon>Lecanorales</taxon>
        <taxon>Lecanorineae</taxon>
        <taxon>Stereocaulaceae</taxon>
        <taxon>Lepraria</taxon>
    </lineage>
</organism>
<feature type="transmembrane region" description="Helical" evidence="1">
    <location>
        <begin position="69"/>
        <end position="92"/>
    </location>
</feature>
<dbReference type="EMBL" id="JASNWA010000011">
    <property type="protein sequence ID" value="KAK3167501.1"/>
    <property type="molecule type" value="Genomic_DNA"/>
</dbReference>
<dbReference type="Proteomes" id="UP001276659">
    <property type="component" value="Unassembled WGS sequence"/>
</dbReference>
<dbReference type="Pfam" id="PF26127">
    <property type="entry name" value="12TM_Mok13"/>
    <property type="match status" value="1"/>
</dbReference>
<accession>A0AAE0DFB3</accession>
<dbReference type="GO" id="GO:0047657">
    <property type="term" value="F:alpha-1,3-glucan synthase activity"/>
    <property type="evidence" value="ECO:0007669"/>
    <property type="project" value="TreeGrafter"/>
</dbReference>
<keyword evidence="1" id="KW-1133">Transmembrane helix</keyword>
<dbReference type="PANTHER" id="PTHR47182:SF2">
    <property type="entry name" value="CELL WALL ALPHA-1,3-GLUCAN SYNTHASE AGS1"/>
    <property type="match status" value="1"/>
</dbReference>
<keyword evidence="4" id="KW-1185">Reference proteome</keyword>
<dbReference type="AlphaFoldDB" id="A0AAE0DFB3"/>
<evidence type="ECO:0000313" key="3">
    <source>
        <dbReference type="EMBL" id="KAK3167501.1"/>
    </source>
</evidence>
<dbReference type="InterPro" id="IPR058654">
    <property type="entry name" value="Mok11-14/Ags1-like_TM"/>
</dbReference>
<feature type="transmembrane region" description="Helical" evidence="1">
    <location>
        <begin position="112"/>
        <end position="130"/>
    </location>
</feature>
<dbReference type="PANTHER" id="PTHR47182">
    <property type="entry name" value="CELL WALL ALPHA-1,3-GLUCAN SYNTHASE AGS1-RELATED"/>
    <property type="match status" value="1"/>
</dbReference>
<dbReference type="InterPro" id="IPR058655">
    <property type="entry name" value="Mok11-14/Ags1-like"/>
</dbReference>
<dbReference type="GO" id="GO:0070600">
    <property type="term" value="P:fungal-type cell wall (1-&gt;3)-alpha-glucan biosynthetic process"/>
    <property type="evidence" value="ECO:0007669"/>
    <property type="project" value="TreeGrafter"/>
</dbReference>
<protein>
    <recommendedName>
        <fullName evidence="2">Cell wall alpha-1,3-glucan synthase Mok11-14/Ags1-like transmembrane domain-containing protein</fullName>
    </recommendedName>
</protein>
<evidence type="ECO:0000313" key="4">
    <source>
        <dbReference type="Proteomes" id="UP001276659"/>
    </source>
</evidence>